<reference evidence="2" key="1">
    <citation type="journal article" date="2022" name="Int. J. Mol. Sci.">
        <title>Draft Genome of Tanacetum Coccineum: Genomic Comparison of Closely Related Tanacetum-Family Plants.</title>
        <authorList>
            <person name="Yamashiro T."/>
            <person name="Shiraishi A."/>
            <person name="Nakayama K."/>
            <person name="Satake H."/>
        </authorList>
    </citation>
    <scope>NUCLEOTIDE SEQUENCE</scope>
</reference>
<feature type="region of interest" description="Disordered" evidence="1">
    <location>
        <begin position="145"/>
        <end position="184"/>
    </location>
</feature>
<feature type="compositionally biased region" description="Basic residues" evidence="1">
    <location>
        <begin position="145"/>
        <end position="154"/>
    </location>
</feature>
<dbReference type="EMBL" id="BQNB010018954">
    <property type="protein sequence ID" value="GJT80045.1"/>
    <property type="molecule type" value="Genomic_DNA"/>
</dbReference>
<evidence type="ECO:0008006" key="4">
    <source>
        <dbReference type="Google" id="ProtNLM"/>
    </source>
</evidence>
<evidence type="ECO:0000313" key="2">
    <source>
        <dbReference type="EMBL" id="GJT80045.1"/>
    </source>
</evidence>
<dbReference type="Pfam" id="PF14223">
    <property type="entry name" value="Retrotran_gag_2"/>
    <property type="match status" value="1"/>
</dbReference>
<evidence type="ECO:0000256" key="1">
    <source>
        <dbReference type="SAM" id="MobiDB-lite"/>
    </source>
</evidence>
<comment type="caution">
    <text evidence="2">The sequence shown here is derived from an EMBL/GenBank/DDBJ whole genome shotgun (WGS) entry which is preliminary data.</text>
</comment>
<feature type="compositionally biased region" description="Basic and acidic residues" evidence="1">
    <location>
        <begin position="172"/>
        <end position="184"/>
    </location>
</feature>
<organism evidence="2 3">
    <name type="scientific">Tanacetum coccineum</name>
    <dbReference type="NCBI Taxonomy" id="301880"/>
    <lineage>
        <taxon>Eukaryota</taxon>
        <taxon>Viridiplantae</taxon>
        <taxon>Streptophyta</taxon>
        <taxon>Embryophyta</taxon>
        <taxon>Tracheophyta</taxon>
        <taxon>Spermatophyta</taxon>
        <taxon>Magnoliopsida</taxon>
        <taxon>eudicotyledons</taxon>
        <taxon>Gunneridae</taxon>
        <taxon>Pentapetalae</taxon>
        <taxon>asterids</taxon>
        <taxon>campanulids</taxon>
        <taxon>Asterales</taxon>
        <taxon>Asteraceae</taxon>
        <taxon>Asteroideae</taxon>
        <taxon>Anthemideae</taxon>
        <taxon>Anthemidinae</taxon>
        <taxon>Tanacetum</taxon>
    </lineage>
</organism>
<protein>
    <recommendedName>
        <fullName evidence="4">Zinc finger, CCHC-type</fullName>
    </recommendedName>
</protein>
<reference evidence="2" key="2">
    <citation type="submission" date="2022-01" db="EMBL/GenBank/DDBJ databases">
        <authorList>
            <person name="Yamashiro T."/>
            <person name="Shiraishi A."/>
            <person name="Satake H."/>
            <person name="Nakayama K."/>
        </authorList>
    </citation>
    <scope>NUCLEOTIDE SEQUENCE</scope>
</reference>
<keyword evidence="3" id="KW-1185">Reference proteome</keyword>
<sequence>MTPELHRQFENSSPYDMVKELKSMFEKQAGVERFDLIQTFHACKQEEGKQVVAYVLQMKGYIDQLERLGYMLPHDLIVGLILNGLTKDFAGFVRNYNMHNMGKKIGELHAMLIEYEKGLPKKDETPQVMMIKGGKIQKANKKLLKAKGKGKANSKGKDKQVYIPRPKNPKPSAKEHPAKDDTCHHCKVVGH</sequence>
<name>A0ABQ5GWL9_9ASTR</name>
<dbReference type="Proteomes" id="UP001151760">
    <property type="component" value="Unassembled WGS sequence"/>
</dbReference>
<proteinExistence type="predicted"/>
<gene>
    <name evidence="2" type="ORF">Tco_1054387</name>
</gene>
<evidence type="ECO:0000313" key="3">
    <source>
        <dbReference type="Proteomes" id="UP001151760"/>
    </source>
</evidence>
<accession>A0ABQ5GWL9</accession>